<gene>
    <name evidence="5" type="ORF">C7V51_04475</name>
</gene>
<dbReference type="KEGG" id="ria:C7V51_04475"/>
<feature type="chain" id="PRO_5041996492" description="LamG-like jellyroll fold domain-containing protein" evidence="3">
    <location>
        <begin position="36"/>
        <end position="699"/>
    </location>
</feature>
<dbReference type="InterPro" id="IPR006311">
    <property type="entry name" value="TAT_signal"/>
</dbReference>
<feature type="signal peptide" evidence="3">
    <location>
        <begin position="1"/>
        <end position="35"/>
    </location>
</feature>
<keyword evidence="2" id="KW-1015">Disulfide bond</keyword>
<sequence>MDTHKNAFSVLSRRAILAASVAGAGTLAFATPALAAGDLRAVPKLPGEVSRLATATSRTGKRRYEVIDVVVVGDRARLFVPHTTPPSRNTGTTMLWYYHARNGSHTALSSAFAYSADLAVDRGIVSICPTYGGSIWTSKRALEIQAAVAAWASSVWRIDASLLRSDSGGGPLLTWAYGTRMLPNILGAYLSNSSYDLEERAMSEPDKVLPHYADLAAVAAANPARLPPSVWRGARLRITGSSDDVVVPFAKHGMALRAAALPVAKEATIRIHAGEGTGGHTVPSFTNKEMLETFQRWLAEGPVPGPETPPTPLSGAGTYENGSDTIVTTGIWSTLHASADSGGSIAQSSSVGASATLTFTGTSVSWISRLTSSSGVNDVQLDGVTVATIDGYSATARSRQTVWSSGRLPAGPHTVTISRGGSRHPASTGSTLILDAFVVGEVTSPPATAVPTPIAEWSFTESRAPFASAIAGAPALRQGTGSAARRVTTPFGAGIDLNGSTDYLTVPRTELGPLNLGASTGAVTVAAWVLTSDSNSACLAGVWEESTVGALRSYALFNNLPQYGGWERVCMHVSKRGGPTPGYPFSRDYSVEPRRLSRGVWQLHVGTYDGAVAVSYLDGTATAYPSYTDALGATYAKNPYVYPDGLNAAPGDFVVGANGRDGVMINQYRGTLARVRVWDRALTAEQVRELYTLEKVTLS</sequence>
<dbReference type="InterPro" id="IPR006558">
    <property type="entry name" value="LamG-like"/>
</dbReference>
<evidence type="ECO:0000256" key="3">
    <source>
        <dbReference type="SAM" id="SignalP"/>
    </source>
</evidence>
<dbReference type="PROSITE" id="PS51318">
    <property type="entry name" value="TAT"/>
    <property type="match status" value="1"/>
</dbReference>
<dbReference type="Pfam" id="PF13385">
    <property type="entry name" value="Laminin_G_3"/>
    <property type="match status" value="1"/>
</dbReference>
<dbReference type="SUPFAM" id="SSF49899">
    <property type="entry name" value="Concanavalin A-like lectins/glucanases"/>
    <property type="match status" value="1"/>
</dbReference>
<dbReference type="EMBL" id="CP028130">
    <property type="protein sequence ID" value="AZZ55227.1"/>
    <property type="molecule type" value="Genomic_DNA"/>
</dbReference>
<accession>A0AAD1ELL4</accession>
<evidence type="ECO:0000313" key="5">
    <source>
        <dbReference type="EMBL" id="AZZ55227.1"/>
    </source>
</evidence>
<proteinExistence type="predicted"/>
<name>A0AAD1ELL4_9MICO</name>
<dbReference type="SMART" id="SM00560">
    <property type="entry name" value="LamGL"/>
    <property type="match status" value="1"/>
</dbReference>
<dbReference type="Proteomes" id="UP000283946">
    <property type="component" value="Chromosome"/>
</dbReference>
<evidence type="ECO:0000313" key="6">
    <source>
        <dbReference type="Proteomes" id="UP000283946"/>
    </source>
</evidence>
<dbReference type="RefSeq" id="WP_104264809.1">
    <property type="nucleotide sequence ID" value="NZ_CP028130.1"/>
</dbReference>
<keyword evidence="1 3" id="KW-0732">Signal</keyword>
<dbReference type="Gene3D" id="2.60.120.260">
    <property type="entry name" value="Galactose-binding domain-like"/>
    <property type="match status" value="1"/>
</dbReference>
<dbReference type="InterPro" id="IPR029058">
    <property type="entry name" value="AB_hydrolase_fold"/>
</dbReference>
<protein>
    <recommendedName>
        <fullName evidence="4">LamG-like jellyroll fold domain-containing protein</fullName>
    </recommendedName>
</protein>
<dbReference type="Gene3D" id="2.60.120.200">
    <property type="match status" value="1"/>
</dbReference>
<dbReference type="Gene3D" id="3.40.50.1820">
    <property type="entry name" value="alpha/beta hydrolase"/>
    <property type="match status" value="1"/>
</dbReference>
<organism evidence="5 6">
    <name type="scientific">Rathayibacter iranicus</name>
    <dbReference type="NCBI Taxonomy" id="59737"/>
    <lineage>
        <taxon>Bacteria</taxon>
        <taxon>Bacillati</taxon>
        <taxon>Actinomycetota</taxon>
        <taxon>Actinomycetes</taxon>
        <taxon>Micrococcales</taxon>
        <taxon>Microbacteriaceae</taxon>
        <taxon>Rathayibacter</taxon>
    </lineage>
</organism>
<dbReference type="AlphaFoldDB" id="A0AAD1ELL4"/>
<feature type="domain" description="LamG-like jellyroll fold" evidence="4">
    <location>
        <begin position="521"/>
        <end position="685"/>
    </location>
</feature>
<evidence type="ECO:0000259" key="4">
    <source>
        <dbReference type="SMART" id="SM00560"/>
    </source>
</evidence>
<dbReference type="InterPro" id="IPR013320">
    <property type="entry name" value="ConA-like_dom_sf"/>
</dbReference>
<evidence type="ECO:0000256" key="2">
    <source>
        <dbReference type="ARBA" id="ARBA00023157"/>
    </source>
</evidence>
<dbReference type="SUPFAM" id="SSF53474">
    <property type="entry name" value="alpha/beta-Hydrolases"/>
    <property type="match status" value="1"/>
</dbReference>
<reference evidence="5 6" key="1">
    <citation type="submission" date="2018-03" db="EMBL/GenBank/DDBJ databases">
        <title>Bacteriophage NCPPB3778 and a type I-E CRISPR drive the evolution of the US Biological Select Agent, Rathayibacter toxicus.</title>
        <authorList>
            <person name="Davis E.W.II."/>
            <person name="Tabima J.F."/>
            <person name="Weisberg A.J."/>
            <person name="Dantas Lopes L."/>
            <person name="Wiseman M.S."/>
            <person name="Wiseman M.S."/>
            <person name="Pupko T."/>
            <person name="Belcher M.S."/>
            <person name="Sechler A.J."/>
            <person name="Tancos M.A."/>
            <person name="Schroeder B.K."/>
            <person name="Murray T.D."/>
            <person name="Luster D.G."/>
            <person name="Schneider W.L."/>
            <person name="Rogers E."/>
            <person name="Andreote F.D."/>
            <person name="Grunwald N.J."/>
            <person name="Putnam M.L."/>
            <person name="Chang J.H."/>
        </authorList>
    </citation>
    <scope>NUCLEOTIDE SEQUENCE [LARGE SCALE GENOMIC DNA]</scope>
    <source>
        <strain evidence="5 6">NCCPB 2253</strain>
    </source>
</reference>
<evidence type="ECO:0000256" key="1">
    <source>
        <dbReference type="ARBA" id="ARBA00022729"/>
    </source>
</evidence>